<organism evidence="2 3">
    <name type="scientific">Terrisporobacter muris</name>
    <dbReference type="NCBI Taxonomy" id="2963284"/>
    <lineage>
        <taxon>Bacteria</taxon>
        <taxon>Bacillati</taxon>
        <taxon>Bacillota</taxon>
        <taxon>Clostridia</taxon>
        <taxon>Peptostreptococcales</taxon>
        <taxon>Peptostreptococcaceae</taxon>
        <taxon>Terrisporobacter</taxon>
    </lineage>
</organism>
<accession>A0A9X2S4C6</accession>
<dbReference type="EMBL" id="JANKBY010000236">
    <property type="protein sequence ID" value="MCR1824057.1"/>
    <property type="molecule type" value="Genomic_DNA"/>
</dbReference>
<name>A0A9X2S4C6_9FIRM</name>
<dbReference type="RefSeq" id="WP_257560630.1">
    <property type="nucleotide sequence ID" value="NZ_JANKBY010000236.1"/>
</dbReference>
<evidence type="ECO:0000313" key="2">
    <source>
        <dbReference type="EMBL" id="MCR1824057.1"/>
    </source>
</evidence>
<comment type="caution">
    <text evidence="2">The sequence shown here is derived from an EMBL/GenBank/DDBJ whole genome shotgun (WGS) entry which is preliminary data.</text>
</comment>
<protein>
    <submittedName>
        <fullName evidence="2">Uncharacterized protein</fullName>
    </submittedName>
</protein>
<proteinExistence type="predicted"/>
<keyword evidence="1" id="KW-0175">Coiled coil</keyword>
<sequence length="347" mass="40277">MEYNIIGQTVLHKAFGKGEICDFTNNIIKISFQTGEKDFVFPDAFELYLKAADENFHKYVKTLIKEKKIQQENEKAEKQRIERENALINSKTNKKSVRKKKKEIPRENIAFKCNFCDGGKSDEQVGYTSVCSDDVIYNNIVIENKTWCKSPECPCFQYHNNEITRKELDSYCNDGGFVCYESQMLREWRAYAGIVQRGERKGEPMKLNKVQRNSLCVLTTRNPQMVESERYIFAVFLVDETYSGDKSEEGYVGTRSKYKIKLSPEEGKSMLFWKYHKNSNSPKKTAWSSGLHRYFEDEMAAQILIDIVNIKKGTKDEVLATEFLRYFCKINEIDINKVKNPSGALTL</sequence>
<dbReference type="Proteomes" id="UP001140817">
    <property type="component" value="Unassembled WGS sequence"/>
</dbReference>
<reference evidence="2" key="1">
    <citation type="submission" date="2022-07" db="EMBL/GenBank/DDBJ databases">
        <title>Enhanced cultured diversity of the mouse gut microbiota enables custom-made synthetic communities.</title>
        <authorList>
            <person name="Afrizal A."/>
        </authorList>
    </citation>
    <scope>NUCLEOTIDE SEQUENCE</scope>
    <source>
        <strain evidence="2">DSM 29186</strain>
    </source>
</reference>
<evidence type="ECO:0000313" key="3">
    <source>
        <dbReference type="Proteomes" id="UP001140817"/>
    </source>
</evidence>
<keyword evidence="3" id="KW-1185">Reference proteome</keyword>
<gene>
    <name evidence="2" type="ORF">NSA58_14795</name>
</gene>
<evidence type="ECO:0000256" key="1">
    <source>
        <dbReference type="SAM" id="Coils"/>
    </source>
</evidence>
<dbReference type="AlphaFoldDB" id="A0A9X2S4C6"/>
<feature type="coiled-coil region" evidence="1">
    <location>
        <begin position="59"/>
        <end position="91"/>
    </location>
</feature>